<feature type="transmembrane region" description="Helical" evidence="1">
    <location>
        <begin position="6"/>
        <end position="22"/>
    </location>
</feature>
<comment type="caution">
    <text evidence="2">The sequence shown here is derived from an EMBL/GenBank/DDBJ whole genome shotgun (WGS) entry which is preliminary data.</text>
</comment>
<keyword evidence="1" id="KW-0472">Membrane</keyword>
<gene>
    <name evidence="2" type="ORF">BA70_15010</name>
</gene>
<name>A0A081L6F7_9BACI</name>
<evidence type="ECO:0008006" key="4">
    <source>
        <dbReference type="Google" id="ProtNLM"/>
    </source>
</evidence>
<evidence type="ECO:0000313" key="2">
    <source>
        <dbReference type="EMBL" id="KEP24833.1"/>
    </source>
</evidence>
<dbReference type="InterPro" id="IPR021683">
    <property type="entry name" value="DUF3267"/>
</dbReference>
<evidence type="ECO:0000256" key="1">
    <source>
        <dbReference type="SAM" id="Phobius"/>
    </source>
</evidence>
<dbReference type="Pfam" id="PF11667">
    <property type="entry name" value="DUF3267"/>
    <property type="match status" value="1"/>
</dbReference>
<keyword evidence="3" id="KW-1185">Reference proteome</keyword>
<keyword evidence="1" id="KW-1133">Transmembrane helix</keyword>
<reference evidence="2 3" key="1">
    <citation type="submission" date="2012-09" db="EMBL/GenBank/DDBJ databases">
        <title>Genome Sequence of Bacillus sp. DW5-4.</title>
        <authorList>
            <person name="Lai Q."/>
            <person name="Liu Y."/>
            <person name="Shao Z."/>
        </authorList>
    </citation>
    <scope>NUCLEOTIDE SEQUENCE [LARGE SCALE GENOMIC DNA]</scope>
    <source>
        <strain evidence="2 3">DW5-4</strain>
    </source>
</reference>
<sequence>MLFYLIFMSVLLIHEAIHLLFIRKLGKKILSMKFNLFGASVTYLNDNKYLDIFIISVAPNIILPISGGILLSYDISIYWNAFAFICILNLVNLFPFTADGSIILYSIMKMLKKE</sequence>
<proteinExistence type="predicted"/>
<evidence type="ECO:0000313" key="3">
    <source>
        <dbReference type="Proteomes" id="UP000028091"/>
    </source>
</evidence>
<dbReference type="EMBL" id="JOTP01000046">
    <property type="protein sequence ID" value="KEP24833.1"/>
    <property type="molecule type" value="Genomic_DNA"/>
</dbReference>
<organism evidence="2 3">
    <name type="scientific">Bacillus zhangzhouensis</name>
    <dbReference type="NCBI Taxonomy" id="1178540"/>
    <lineage>
        <taxon>Bacteria</taxon>
        <taxon>Bacillati</taxon>
        <taxon>Bacillota</taxon>
        <taxon>Bacilli</taxon>
        <taxon>Bacillales</taxon>
        <taxon>Bacillaceae</taxon>
        <taxon>Bacillus</taxon>
    </lineage>
</organism>
<feature type="transmembrane region" description="Helical" evidence="1">
    <location>
        <begin position="49"/>
        <end position="71"/>
    </location>
</feature>
<dbReference type="eggNOG" id="ENOG5034B3M">
    <property type="taxonomic scope" value="Bacteria"/>
</dbReference>
<dbReference type="AlphaFoldDB" id="A0A081L6F7"/>
<keyword evidence="1" id="KW-0812">Transmembrane</keyword>
<accession>A0A081L6F7</accession>
<feature type="transmembrane region" description="Helical" evidence="1">
    <location>
        <begin position="77"/>
        <end position="105"/>
    </location>
</feature>
<dbReference type="Proteomes" id="UP000028091">
    <property type="component" value="Unassembled WGS sequence"/>
</dbReference>
<protein>
    <recommendedName>
        <fullName evidence="4">Peptidase M50 domain-containing protein</fullName>
    </recommendedName>
</protein>